<evidence type="ECO:0000256" key="7">
    <source>
        <dbReference type="ARBA" id="ARBA00023128"/>
    </source>
</evidence>
<dbReference type="RefSeq" id="XP_025008037.2">
    <property type="nucleotide sequence ID" value="XM_025152269.3"/>
</dbReference>
<evidence type="ECO:0000256" key="5">
    <source>
        <dbReference type="ARBA" id="ARBA00022723"/>
    </source>
</evidence>
<dbReference type="OMA" id="NAAMIGC"/>
<organism evidence="12 13">
    <name type="scientific">Gallus gallus</name>
    <name type="common">Chicken</name>
    <dbReference type="NCBI Taxonomy" id="9031"/>
    <lineage>
        <taxon>Eukaryota</taxon>
        <taxon>Metazoa</taxon>
        <taxon>Chordata</taxon>
        <taxon>Craniata</taxon>
        <taxon>Vertebrata</taxon>
        <taxon>Euteleostomi</taxon>
        <taxon>Archelosauria</taxon>
        <taxon>Archosauria</taxon>
        <taxon>Dinosauria</taxon>
        <taxon>Saurischia</taxon>
        <taxon>Theropoda</taxon>
        <taxon>Coelurosauria</taxon>
        <taxon>Aves</taxon>
        <taxon>Neognathae</taxon>
        <taxon>Galloanserae</taxon>
        <taxon>Galliformes</taxon>
        <taxon>Phasianidae</taxon>
        <taxon>Phasianinae</taxon>
        <taxon>Gallus</taxon>
    </lineage>
</organism>
<dbReference type="GO" id="GO:0061711">
    <property type="term" value="F:tRNA N(6)-L-threonylcarbamoyladenine synthase activity"/>
    <property type="evidence" value="ECO:0007669"/>
    <property type="project" value="UniProtKB-EC"/>
</dbReference>
<reference evidence="12" key="1">
    <citation type="submission" date="2020-11" db="EMBL/GenBank/DDBJ databases">
        <title>Gallus gallus (Chicken) genome, bGalGal1, GRCg7b, maternal haplotype autosomes + Z &amp; W.</title>
        <authorList>
            <person name="Warren W."/>
            <person name="Formenti G."/>
            <person name="Fedrigo O."/>
            <person name="Haase B."/>
            <person name="Mountcastle J."/>
            <person name="Balacco J."/>
            <person name="Tracey A."/>
            <person name="Schneider V."/>
            <person name="Okimoto R."/>
            <person name="Cheng H."/>
            <person name="Hawken R."/>
            <person name="Howe K."/>
            <person name="Jarvis E.D."/>
        </authorList>
    </citation>
    <scope>NUCLEOTIDE SEQUENCE [LARGE SCALE GENOMIC DNA]</scope>
    <source>
        <strain evidence="12">Broiler</strain>
    </source>
</reference>
<dbReference type="PANTHER" id="PTHR11735:SF6">
    <property type="entry name" value="TRNA N6-ADENOSINE THREONYLCARBAMOYLTRANSFERASE, MITOCHONDRIAL"/>
    <property type="match status" value="1"/>
</dbReference>
<dbReference type="AlphaFoldDB" id="A0A8V0YJM3"/>
<dbReference type="CTD" id="64172"/>
<dbReference type="Proteomes" id="UP000000539">
    <property type="component" value="Chromosome 7"/>
</dbReference>
<keyword evidence="6" id="KW-0809">Transit peptide</keyword>
<comment type="function">
    <text evidence="10">Required for the formation of a threonylcarbamoyl group on adenosine at position 37 (t(6)A37) in mitochondrial tRNAs that read codons beginning with adenine. Probably involved in the transfer of the threonylcarbamoyl moiety of threonylcarbamoyl-AMP (TC-AMP) to the N6 group of A37. Involved in mitochondrial genome maintenance.</text>
</comment>
<keyword evidence="5 10" id="KW-0479">Metal-binding</keyword>
<dbReference type="CDD" id="cd24134">
    <property type="entry name" value="ASKHA_NBD_OSGEPL1_QRI7_euk"/>
    <property type="match status" value="1"/>
</dbReference>
<dbReference type="EC" id="2.3.1.234" evidence="2"/>
<dbReference type="SMR" id="A0A8V0YJM3"/>
<evidence type="ECO:0000256" key="6">
    <source>
        <dbReference type="ARBA" id="ARBA00022946"/>
    </source>
</evidence>
<dbReference type="HAMAP" id="MF_01445">
    <property type="entry name" value="TsaD"/>
    <property type="match status" value="1"/>
</dbReference>
<dbReference type="GO" id="GO:0002949">
    <property type="term" value="P:tRNA threonylcarbamoyladenosine modification"/>
    <property type="evidence" value="ECO:0007669"/>
    <property type="project" value="UniProtKB-UniRule"/>
</dbReference>
<keyword evidence="13" id="KW-1185">Reference proteome</keyword>
<comment type="catalytic activity">
    <reaction evidence="9 10">
        <text>L-threonylcarbamoyladenylate + adenosine(37) in tRNA = N(6)-L-threonylcarbamoyladenosine(37) in tRNA + AMP + H(+)</text>
        <dbReference type="Rhea" id="RHEA:37059"/>
        <dbReference type="Rhea" id="RHEA-COMP:10162"/>
        <dbReference type="Rhea" id="RHEA-COMP:10163"/>
        <dbReference type="ChEBI" id="CHEBI:15378"/>
        <dbReference type="ChEBI" id="CHEBI:73682"/>
        <dbReference type="ChEBI" id="CHEBI:74411"/>
        <dbReference type="ChEBI" id="CHEBI:74418"/>
        <dbReference type="ChEBI" id="CHEBI:456215"/>
        <dbReference type="EC" id="2.3.1.234"/>
    </reaction>
</comment>
<gene>
    <name evidence="12" type="primary">OSGEPL1</name>
</gene>
<dbReference type="InterPro" id="IPR017861">
    <property type="entry name" value="KAE1/TsaD"/>
</dbReference>
<evidence type="ECO:0000256" key="9">
    <source>
        <dbReference type="ARBA" id="ARBA00048117"/>
    </source>
</evidence>
<evidence type="ECO:0000259" key="11">
    <source>
        <dbReference type="Pfam" id="PF00814"/>
    </source>
</evidence>
<keyword evidence="8 10" id="KW-0012">Acyltransferase</keyword>
<evidence type="ECO:0000313" key="12">
    <source>
        <dbReference type="Ensembl" id="ENSGALP00010018040.1"/>
    </source>
</evidence>
<dbReference type="InterPro" id="IPR022450">
    <property type="entry name" value="TsaD"/>
</dbReference>
<feature type="domain" description="Gcp-like" evidence="11">
    <location>
        <begin position="131"/>
        <end position="437"/>
    </location>
</feature>
<dbReference type="SUPFAM" id="SSF53067">
    <property type="entry name" value="Actin-like ATPase domain"/>
    <property type="match status" value="1"/>
</dbReference>
<evidence type="ECO:0000256" key="4">
    <source>
        <dbReference type="ARBA" id="ARBA00022694"/>
    </source>
</evidence>
<protein>
    <recommendedName>
        <fullName evidence="2">N(6)-L-threonylcarbamoyladenine synthase</fullName>
        <ecNumber evidence="2">2.3.1.234</ecNumber>
    </recommendedName>
</protein>
<comment type="similarity">
    <text evidence="10">Belongs to the KAE1 / TsaD family.</text>
</comment>
<dbReference type="InterPro" id="IPR043129">
    <property type="entry name" value="ATPase_NBD"/>
</dbReference>
<dbReference type="FunCoup" id="A0A8V0YJM3">
    <property type="interactions" value="1324"/>
</dbReference>
<dbReference type="PRINTS" id="PR00789">
    <property type="entry name" value="OSIALOPTASE"/>
</dbReference>
<accession>A0A8V0YJM3</accession>
<evidence type="ECO:0000256" key="1">
    <source>
        <dbReference type="ARBA" id="ARBA00004173"/>
    </source>
</evidence>
<dbReference type="GO" id="GO:0005739">
    <property type="term" value="C:mitochondrion"/>
    <property type="evidence" value="ECO:0000318"/>
    <property type="project" value="GO_Central"/>
</dbReference>
<dbReference type="GO" id="GO:0046872">
    <property type="term" value="F:metal ion binding"/>
    <property type="evidence" value="ECO:0007669"/>
    <property type="project" value="UniProtKB-KW"/>
</dbReference>
<dbReference type="Pfam" id="PF00814">
    <property type="entry name" value="TsaD"/>
    <property type="match status" value="1"/>
</dbReference>
<reference evidence="12" key="3">
    <citation type="submission" date="2025-09" db="UniProtKB">
        <authorList>
            <consortium name="Ensembl"/>
        </authorList>
    </citation>
    <scope>IDENTIFICATION</scope>
    <source>
        <strain evidence="12">broiler</strain>
    </source>
</reference>
<dbReference type="Ensembl" id="ENSGALT00010031034.1">
    <property type="protein sequence ID" value="ENSGALP00010018040.1"/>
    <property type="gene ID" value="ENSGALG00010012926.1"/>
</dbReference>
<dbReference type="Gene3D" id="3.30.420.40">
    <property type="match status" value="2"/>
</dbReference>
<evidence type="ECO:0000256" key="10">
    <source>
        <dbReference type="HAMAP-Rule" id="MF_03179"/>
    </source>
</evidence>
<reference evidence="12" key="2">
    <citation type="submission" date="2025-08" db="UniProtKB">
        <authorList>
            <consortium name="Ensembl"/>
        </authorList>
    </citation>
    <scope>IDENTIFICATION</scope>
    <source>
        <strain evidence="12">broiler</strain>
    </source>
</reference>
<keyword evidence="7 10" id="KW-0496">Mitochondrion</keyword>
<evidence type="ECO:0000256" key="3">
    <source>
        <dbReference type="ARBA" id="ARBA00022679"/>
    </source>
</evidence>
<dbReference type="GeneTree" id="ENSGT00940000153744"/>
<sequence>MAPPPPNSGNVTSGVCPAPRPAGRLRLGLWSGGGRAAPGGYCAAPPLQAFTHQVSGSRTAQGTRGAPFQASPRAQLLPMGSTALRFLQPVRHSMAAGLSGPPRHVRPPRLVLGIETSCDDTGAAVLDEAGTVLGEALQSQKEVHLKAGGIIPHVAQQLHRESIQQVVKEALSASGVSVNELAAIATTVKPGLALSLEVGLQYSLQLVDRYQKPFIPIHHMEAHALTIRLTEQVEFPFLVLLLSGGHCILAVARGVSDFLLLGQSIDIAPGDMLDKVARRLSLVKHPECHSMAGGKAIEHLAQTGDWQQYTFRLPMQQYRNCDFSFSGLQSLVNKAILQKEKEEGIQEGEILSCVKDIAAAAQHVVAAHIIQRTHRAMLFCMKNSILLPNTATLVVSGGVASNQYIRKGLQTLANANGFAFLSPPPRLCTDNGVMIAWNGIERLRAGCGILYSTDGIRYEPKAPLGIDISKRVEEDSIKVPRLRKIQ</sequence>
<proteinExistence type="inferred from homology"/>
<dbReference type="NCBIfam" id="TIGR00329">
    <property type="entry name" value="gcp_kae1"/>
    <property type="match status" value="1"/>
</dbReference>
<evidence type="ECO:0000313" key="13">
    <source>
        <dbReference type="Proteomes" id="UP000000539"/>
    </source>
</evidence>
<keyword evidence="4 10" id="KW-0819">tRNA processing</keyword>
<name>A0A8V0YJM3_CHICK</name>
<evidence type="ECO:0000256" key="2">
    <source>
        <dbReference type="ARBA" id="ARBA00012156"/>
    </source>
</evidence>
<dbReference type="GeneID" id="423982"/>
<keyword evidence="3 10" id="KW-0808">Transferase</keyword>
<evidence type="ECO:0000256" key="8">
    <source>
        <dbReference type="ARBA" id="ARBA00023315"/>
    </source>
</evidence>
<dbReference type="FunFam" id="3.30.420.40:FF:000106">
    <property type="entry name" value="Probable tRNA N6-adenosine threonylcarbamoyltransferase, mitochondrial"/>
    <property type="match status" value="1"/>
</dbReference>
<comment type="subcellular location">
    <subcellularLocation>
        <location evidence="1 10">Mitochondrion</location>
    </subcellularLocation>
</comment>
<comment type="cofactor">
    <cofactor evidence="10">
        <name>a divalent metal cation</name>
        <dbReference type="ChEBI" id="CHEBI:60240"/>
    </cofactor>
    <text evidence="10">Binds 1 divalent metal cation per subunit.</text>
</comment>
<dbReference type="OrthoDB" id="10259622at2759"/>
<dbReference type="InterPro" id="IPR000905">
    <property type="entry name" value="Gcp-like_dom"/>
</dbReference>
<dbReference type="PANTHER" id="PTHR11735">
    <property type="entry name" value="TRNA N6-ADENOSINE THREONYLCARBAMOYLTRANSFERASE"/>
    <property type="match status" value="1"/>
</dbReference>